<feature type="signal peptide" evidence="2">
    <location>
        <begin position="1"/>
        <end position="19"/>
    </location>
</feature>
<feature type="domain" description="Kazal-like" evidence="3">
    <location>
        <begin position="201"/>
        <end position="254"/>
    </location>
</feature>
<feature type="domain" description="Kazal-like" evidence="3">
    <location>
        <begin position="73"/>
        <end position="126"/>
    </location>
</feature>
<evidence type="ECO:0000256" key="1">
    <source>
        <dbReference type="SAM" id="MobiDB-lite"/>
    </source>
</evidence>
<evidence type="ECO:0000313" key="5">
    <source>
        <dbReference type="Proteomes" id="UP000324832"/>
    </source>
</evidence>
<gene>
    <name evidence="4" type="ORF">LSINAPIS_LOCUS4544</name>
</gene>
<keyword evidence="5" id="KW-1185">Reference proteome</keyword>
<feature type="region of interest" description="Disordered" evidence="1">
    <location>
        <begin position="260"/>
        <end position="312"/>
    </location>
</feature>
<dbReference type="PANTHER" id="PTHR21179">
    <property type="entry name" value="SERINE-TYPE ENDOPEPTIDASE INHIBITOR"/>
    <property type="match status" value="1"/>
</dbReference>
<dbReference type="AlphaFoldDB" id="A0A5E4Q174"/>
<protein>
    <recommendedName>
        <fullName evidence="3">Kazal-like domain-containing protein</fullName>
    </recommendedName>
</protein>
<sequence>MDSSALLVVILSIVCQATAFSWFPHFHDKWLSDFSDFKDNDVLDNDKIYFPDDDDRWQTTSTTMSPDTTARTDIQIVTCMNTCPMTLDYNPVCASDGVTFQNIGHLLCAVKCGIDVRIERLGACPKPEGLKPTVSQKRLKGCMAVCPTTSDDNPVCGTDNVTYKNEESLYCAKMCGAGVDLKRKSRCSSTITTTTIAPNKNVQIQNCISGCPVTSEYNPVCGSNYVTYKNIGMLQCANSCGIDVNVLAHTACFLLTTTPPPSTQPAPQDSLPTTTTQSTANTIPQEILDSIFKKPDNDEIPNIDPRSNPVKE</sequence>
<dbReference type="CDD" id="cd00104">
    <property type="entry name" value="KAZAL_FS"/>
    <property type="match status" value="3"/>
</dbReference>
<evidence type="ECO:0000256" key="2">
    <source>
        <dbReference type="SAM" id="SignalP"/>
    </source>
</evidence>
<organism evidence="4 5">
    <name type="scientific">Leptidea sinapis</name>
    <dbReference type="NCBI Taxonomy" id="189913"/>
    <lineage>
        <taxon>Eukaryota</taxon>
        <taxon>Metazoa</taxon>
        <taxon>Ecdysozoa</taxon>
        <taxon>Arthropoda</taxon>
        <taxon>Hexapoda</taxon>
        <taxon>Insecta</taxon>
        <taxon>Pterygota</taxon>
        <taxon>Neoptera</taxon>
        <taxon>Endopterygota</taxon>
        <taxon>Lepidoptera</taxon>
        <taxon>Glossata</taxon>
        <taxon>Ditrysia</taxon>
        <taxon>Papilionoidea</taxon>
        <taxon>Pieridae</taxon>
        <taxon>Dismorphiinae</taxon>
        <taxon>Leptidea</taxon>
    </lineage>
</organism>
<dbReference type="Pfam" id="PF07648">
    <property type="entry name" value="Kazal_2"/>
    <property type="match status" value="2"/>
</dbReference>
<dbReference type="GO" id="GO:0004867">
    <property type="term" value="F:serine-type endopeptidase inhibitor activity"/>
    <property type="evidence" value="ECO:0007669"/>
    <property type="project" value="InterPro"/>
</dbReference>
<evidence type="ECO:0000259" key="3">
    <source>
        <dbReference type="PROSITE" id="PS51465"/>
    </source>
</evidence>
<accession>A0A5E4Q174</accession>
<dbReference type="PANTHER" id="PTHR21179:SF1">
    <property type="entry name" value="KAZ1-TYPE SERINE PROTEASE INHIBITOR-LIKE PROTEIN TYPE EPSILON-RELATED"/>
    <property type="match status" value="1"/>
</dbReference>
<evidence type="ECO:0000313" key="4">
    <source>
        <dbReference type="EMBL" id="VVC92013.1"/>
    </source>
</evidence>
<feature type="chain" id="PRO_5022829660" description="Kazal-like domain-containing protein" evidence="2">
    <location>
        <begin position="20"/>
        <end position="312"/>
    </location>
</feature>
<dbReference type="PROSITE" id="PS51465">
    <property type="entry name" value="KAZAL_2"/>
    <property type="match status" value="3"/>
</dbReference>
<dbReference type="Proteomes" id="UP000324832">
    <property type="component" value="Unassembled WGS sequence"/>
</dbReference>
<dbReference type="SMART" id="SM00280">
    <property type="entry name" value="KAZAL"/>
    <property type="match status" value="3"/>
</dbReference>
<feature type="domain" description="Kazal-like" evidence="3">
    <location>
        <begin position="136"/>
        <end position="189"/>
    </location>
</feature>
<feature type="compositionally biased region" description="Polar residues" evidence="1">
    <location>
        <begin position="270"/>
        <end position="284"/>
    </location>
</feature>
<name>A0A5E4Q174_9NEOP</name>
<proteinExistence type="predicted"/>
<dbReference type="InterPro" id="IPR036058">
    <property type="entry name" value="Kazal_dom_sf"/>
</dbReference>
<dbReference type="InterPro" id="IPR039932">
    <property type="entry name" value="Spink4-like"/>
</dbReference>
<keyword evidence="2" id="KW-0732">Signal</keyword>
<dbReference type="EMBL" id="FZQP02001182">
    <property type="protein sequence ID" value="VVC92013.1"/>
    <property type="molecule type" value="Genomic_DNA"/>
</dbReference>
<dbReference type="Pfam" id="PF00050">
    <property type="entry name" value="Kazal_1"/>
    <property type="match status" value="1"/>
</dbReference>
<dbReference type="SUPFAM" id="SSF100895">
    <property type="entry name" value="Kazal-type serine protease inhibitors"/>
    <property type="match status" value="3"/>
</dbReference>
<reference evidence="4 5" key="1">
    <citation type="submission" date="2017-07" db="EMBL/GenBank/DDBJ databases">
        <authorList>
            <person name="Talla V."/>
            <person name="Backstrom N."/>
        </authorList>
    </citation>
    <scope>NUCLEOTIDE SEQUENCE [LARGE SCALE GENOMIC DNA]</scope>
</reference>
<dbReference type="InterPro" id="IPR002350">
    <property type="entry name" value="Kazal_dom"/>
</dbReference>
<dbReference type="Gene3D" id="3.30.60.30">
    <property type="match status" value="3"/>
</dbReference>